<feature type="transmembrane region" description="Helical" evidence="1">
    <location>
        <begin position="174"/>
        <end position="195"/>
    </location>
</feature>
<comment type="caution">
    <text evidence="2">The sequence shown here is derived from an EMBL/GenBank/DDBJ whole genome shotgun (WGS) entry which is preliminary data.</text>
</comment>
<feature type="transmembrane region" description="Helical" evidence="1">
    <location>
        <begin position="144"/>
        <end position="168"/>
    </location>
</feature>
<dbReference type="EMBL" id="JAROBZ020000001">
    <property type="protein sequence ID" value="MFB3166813.1"/>
    <property type="molecule type" value="Genomic_DNA"/>
</dbReference>
<keyword evidence="1" id="KW-0812">Transmembrane</keyword>
<dbReference type="Pfam" id="PF04854">
    <property type="entry name" value="DUF624"/>
    <property type="match status" value="1"/>
</dbReference>
<evidence type="ECO:0000313" key="2">
    <source>
        <dbReference type="EMBL" id="MFB3166813.1"/>
    </source>
</evidence>
<organism evidence="2 3">
    <name type="scientific">Neobacillus driksii</name>
    <dbReference type="NCBI Taxonomy" id="3035913"/>
    <lineage>
        <taxon>Bacteria</taxon>
        <taxon>Bacillati</taxon>
        <taxon>Bacillota</taxon>
        <taxon>Bacilli</taxon>
        <taxon>Bacillales</taxon>
        <taxon>Bacillaceae</taxon>
        <taxon>Neobacillus</taxon>
    </lineage>
</organism>
<accession>A0ABV4YQ20</accession>
<evidence type="ECO:0000313" key="3">
    <source>
        <dbReference type="Proteomes" id="UP001241748"/>
    </source>
</evidence>
<keyword evidence="1" id="KW-1133">Transmembrane helix</keyword>
<feature type="transmembrane region" description="Helical" evidence="1">
    <location>
        <begin position="77"/>
        <end position="96"/>
    </location>
</feature>
<reference evidence="2 3" key="1">
    <citation type="submission" date="2024-05" db="EMBL/GenBank/DDBJ databases">
        <authorList>
            <person name="Venkateswaran K."/>
        </authorList>
    </citation>
    <scope>NUCLEOTIDE SEQUENCE [LARGE SCALE GENOMIC DNA]</scope>
    <source>
        <strain evidence="2 3">179-C4-2-HS</strain>
    </source>
</reference>
<dbReference type="RefSeq" id="WP_306075473.1">
    <property type="nucleotide sequence ID" value="NZ_JAROBZ020000001.1"/>
</dbReference>
<name>A0ABV4YQ20_9BACI</name>
<dbReference type="Proteomes" id="UP001241748">
    <property type="component" value="Unassembled WGS sequence"/>
</dbReference>
<feature type="transmembrane region" description="Helical" evidence="1">
    <location>
        <begin position="108"/>
        <end position="132"/>
    </location>
</feature>
<keyword evidence="3" id="KW-1185">Reference proteome</keyword>
<feature type="transmembrane region" description="Helical" evidence="1">
    <location>
        <begin position="20"/>
        <end position="49"/>
    </location>
</feature>
<proteinExistence type="predicted"/>
<gene>
    <name evidence="2" type="ORF">P5G62_006790</name>
</gene>
<sequence length="214" mass="24459">MEGFMKGIFSVSEWVMRLMYVNILWIVFTLLGLVVLGFFPATTAMFTIVRKWVMKEDLPVFKTFWTTYKSEFLRCNLLGLIIIVFGFFMYSNIKIVEATTVPLLKLVYIPNVICILIYSLTLLYIFPVLVHFDVGLKGVVKNAIVLMTVNPIATFTMAVLTSFFYFIVYQFPGLIPFFSGSIPAFLLMFFCSHVFTKILHEQQGKGLSGSETPI</sequence>
<evidence type="ECO:0000256" key="1">
    <source>
        <dbReference type="SAM" id="Phobius"/>
    </source>
</evidence>
<protein>
    <submittedName>
        <fullName evidence="2">YesL family protein</fullName>
    </submittedName>
</protein>
<keyword evidence="1" id="KW-0472">Membrane</keyword>
<dbReference type="InterPro" id="IPR006938">
    <property type="entry name" value="DUF624"/>
</dbReference>